<dbReference type="RefSeq" id="WP_172209400.1">
    <property type="nucleotide sequence ID" value="NZ_BLLI01000048.1"/>
</dbReference>
<dbReference type="Gene3D" id="3.90.550.10">
    <property type="entry name" value="Spore Coat Polysaccharide Biosynthesis Protein SpsA, Chain A"/>
    <property type="match status" value="1"/>
</dbReference>
<keyword evidence="2" id="KW-1185">Reference proteome</keyword>
<protein>
    <recommendedName>
        <fullName evidence="3">Glycosyl transferase</fullName>
    </recommendedName>
</protein>
<evidence type="ECO:0008006" key="3">
    <source>
        <dbReference type="Google" id="ProtNLM"/>
    </source>
</evidence>
<proteinExistence type="predicted"/>
<dbReference type="SUPFAM" id="SSF53448">
    <property type="entry name" value="Nucleotide-diphospho-sugar transferases"/>
    <property type="match status" value="1"/>
</dbReference>
<dbReference type="Pfam" id="PF01501">
    <property type="entry name" value="Glyco_transf_8"/>
    <property type="match status" value="1"/>
</dbReference>
<comment type="caution">
    <text evidence="1">The sequence shown here is derived from an EMBL/GenBank/DDBJ whole genome shotgun (WGS) entry which is preliminary data.</text>
</comment>
<gene>
    <name evidence="1" type="ORF">Hs30E_15110</name>
</gene>
<dbReference type="InterPro" id="IPR002495">
    <property type="entry name" value="Glyco_trans_8"/>
</dbReference>
<evidence type="ECO:0000313" key="1">
    <source>
        <dbReference type="EMBL" id="GFH42960.1"/>
    </source>
</evidence>
<organism evidence="1 2">
    <name type="scientific">Pseudolactococcus hodotermopsidis</name>
    <dbReference type="NCBI Taxonomy" id="2709157"/>
    <lineage>
        <taxon>Bacteria</taxon>
        <taxon>Bacillati</taxon>
        <taxon>Bacillota</taxon>
        <taxon>Bacilli</taxon>
        <taxon>Lactobacillales</taxon>
        <taxon>Streptococcaceae</taxon>
        <taxon>Pseudolactococcus</taxon>
    </lineage>
</organism>
<accession>A0A6A0BC73</accession>
<dbReference type="InterPro" id="IPR029044">
    <property type="entry name" value="Nucleotide-diphossugar_trans"/>
</dbReference>
<reference evidence="1 2" key="1">
    <citation type="submission" date="2020-02" db="EMBL/GenBank/DDBJ databases">
        <title>Draft genome sequence of Lactococcus sp. Hs30E4-3.</title>
        <authorList>
            <person name="Noda S."/>
            <person name="Yuki M."/>
            <person name="Ohkuma M."/>
        </authorList>
    </citation>
    <scope>NUCLEOTIDE SEQUENCE [LARGE SCALE GENOMIC DNA]</scope>
    <source>
        <strain evidence="1 2">Hs30E4-3</strain>
    </source>
</reference>
<evidence type="ECO:0000313" key="2">
    <source>
        <dbReference type="Proteomes" id="UP000480303"/>
    </source>
</evidence>
<dbReference type="EMBL" id="BLLI01000048">
    <property type="protein sequence ID" value="GFH42960.1"/>
    <property type="molecule type" value="Genomic_DNA"/>
</dbReference>
<dbReference type="AlphaFoldDB" id="A0A6A0BC73"/>
<dbReference type="Proteomes" id="UP000480303">
    <property type="component" value="Unassembled WGS sequence"/>
</dbReference>
<dbReference type="GO" id="GO:0016757">
    <property type="term" value="F:glycosyltransferase activity"/>
    <property type="evidence" value="ECO:0007669"/>
    <property type="project" value="InterPro"/>
</dbReference>
<name>A0A6A0BC73_9LACT</name>
<sequence length="424" mass="49374">MAQKINLVICGDSQYFSLAPAYFVNFLNYHKVHDVTLYALCDDLSEIYQEDLRRIAAYFGQEFVYIQINELDFDYLHDYKVQIERFPKQSYYYLLVGKYLPETVERALFTDLDVAFFGDVSDFYQVNFDGNFFIGKPEYNYQDNTTIEAYRQGALVNTGVMMLNVAALRKAGIDSAYFLPMIDNIKDDVLVREGKEHIFFADQGLLAYAFHDRVGIFNSPMLKHGRPDFNSKIVHFVGYVKTLFKSEMFENIYSDNVEFIYPIQYARIFSQVITGKLDKFQVLEFFNQSFKNAIRHRNFIFTQEKNLNMWERLPSKYLVSYVLHHNGGIERLNFRFSPYFRPMASHYQIKLLVRTSVAIQGFGLVGFTLGRATRLTEFNLLENEVKELSAIIDFNEKWTGIGISSHNVPNGAKIDIIDIAIEEV</sequence>